<evidence type="ECO:0000256" key="1">
    <source>
        <dbReference type="SAM" id="MobiDB-lite"/>
    </source>
</evidence>
<proteinExistence type="predicted"/>
<organism evidence="2 3">
    <name type="scientific">Limulus polyphemus</name>
    <name type="common">Atlantic horseshoe crab</name>
    <dbReference type="NCBI Taxonomy" id="6850"/>
    <lineage>
        <taxon>Eukaryota</taxon>
        <taxon>Metazoa</taxon>
        <taxon>Ecdysozoa</taxon>
        <taxon>Arthropoda</taxon>
        <taxon>Chelicerata</taxon>
        <taxon>Merostomata</taxon>
        <taxon>Xiphosura</taxon>
        <taxon>Limulidae</taxon>
        <taxon>Limulus</taxon>
    </lineage>
</organism>
<accession>A0ABM1T6R7</accession>
<sequence>MSKNKHEDEEVSEFGIHKTKYSKETITQNAHASSPIVHVHKSFTIDDVVELSGADGDFNDASDVDVRSDSDQHFSDGELVSSGGHTVISVYHRPNGDKRRKRRRNVDDGDGNDQSLEDLYTANMDYKLELQEKKPYLQEPDFVGSKVEVLKLHAATLISETSREKADLEAVNNLEQKIGHPYKIVKQLLRAEGDEFEEKVEKVMQIVGLEHQLPDSMSSKKWVRAVQSTFTSKVLKRTCSLADFQRCLTVLQLITLTGGVRAETVVFEYLTLASGVKFSEEQQLLVIRLLESIDNPSKNFIRKILKYYQDLRKKKSSLANHLLEGLGSLGSRVKFEDFIHEMKLILQQELKDISDDSCRFSDKMTHVFKSIGNWANPIMISDVITFANKCPKEFAYKVLAVEGLQHLSHMEEVQEWLLQAFKNEDCEVQQKILKIIGQQLSSVHDNRLYGRLKSVARRTFTYLDEYLGFVLLNTSESYINCPSFLEDIYDYLEIKSAQQAKEIIFQVNEKAFQFTSSVINRQKRWTSKNCHSWNFNKDYEIIQSKNEFENDNNLYSNKNTVLLISS</sequence>
<reference evidence="3" key="1">
    <citation type="submission" date="2025-08" db="UniProtKB">
        <authorList>
            <consortium name="RefSeq"/>
        </authorList>
    </citation>
    <scope>IDENTIFICATION</scope>
    <source>
        <tissue evidence="3">Muscle</tissue>
    </source>
</reference>
<dbReference type="Proteomes" id="UP000694941">
    <property type="component" value="Unplaced"/>
</dbReference>
<feature type="compositionally biased region" description="Basic and acidic residues" evidence="1">
    <location>
        <begin position="64"/>
        <end position="76"/>
    </location>
</feature>
<evidence type="ECO:0000313" key="3">
    <source>
        <dbReference type="RefSeq" id="XP_022251573.1"/>
    </source>
</evidence>
<dbReference type="InterPro" id="IPR016024">
    <property type="entry name" value="ARM-type_fold"/>
</dbReference>
<dbReference type="GeneID" id="111087826"/>
<feature type="region of interest" description="Disordered" evidence="1">
    <location>
        <begin position="62"/>
        <end position="117"/>
    </location>
</feature>
<gene>
    <name evidence="3" type="primary">LOC111087826</name>
</gene>
<protein>
    <submittedName>
        <fullName evidence="3">Uncharacterized protein LOC111087826</fullName>
    </submittedName>
</protein>
<keyword evidence="2" id="KW-1185">Reference proteome</keyword>
<dbReference type="SUPFAM" id="SSF48371">
    <property type="entry name" value="ARM repeat"/>
    <property type="match status" value="1"/>
</dbReference>
<name>A0ABM1T6R7_LIMPO</name>
<dbReference type="RefSeq" id="XP_022251573.1">
    <property type="nucleotide sequence ID" value="XM_022395865.1"/>
</dbReference>
<evidence type="ECO:0000313" key="2">
    <source>
        <dbReference type="Proteomes" id="UP000694941"/>
    </source>
</evidence>